<accession>A0A1I3K775</accession>
<reference evidence="2" key="1">
    <citation type="submission" date="2016-10" db="EMBL/GenBank/DDBJ databases">
        <authorList>
            <person name="Varghese N."/>
            <person name="Submissions S."/>
        </authorList>
    </citation>
    <scope>NUCLEOTIDE SEQUENCE [LARGE SCALE GENOMIC DNA]</scope>
    <source>
        <strain evidence="2">DSM 26348</strain>
    </source>
</reference>
<gene>
    <name evidence="1" type="ORF">SAMN05421753_111139</name>
</gene>
<dbReference type="EMBL" id="FOQD01000011">
    <property type="protein sequence ID" value="SFI68316.1"/>
    <property type="molecule type" value="Genomic_DNA"/>
</dbReference>
<dbReference type="Proteomes" id="UP000199518">
    <property type="component" value="Unassembled WGS sequence"/>
</dbReference>
<organism evidence="1 2">
    <name type="scientific">Planctomicrobium piriforme</name>
    <dbReference type="NCBI Taxonomy" id="1576369"/>
    <lineage>
        <taxon>Bacteria</taxon>
        <taxon>Pseudomonadati</taxon>
        <taxon>Planctomycetota</taxon>
        <taxon>Planctomycetia</taxon>
        <taxon>Planctomycetales</taxon>
        <taxon>Planctomycetaceae</taxon>
        <taxon>Planctomicrobium</taxon>
    </lineage>
</organism>
<name>A0A1I3K775_9PLAN</name>
<evidence type="ECO:0000313" key="2">
    <source>
        <dbReference type="Proteomes" id="UP000199518"/>
    </source>
</evidence>
<dbReference type="STRING" id="1576369.SAMN05421753_111139"/>
<protein>
    <submittedName>
        <fullName evidence="1">Uncharacterized protein</fullName>
    </submittedName>
</protein>
<keyword evidence="2" id="KW-1185">Reference proteome</keyword>
<sequence length="68" mass="7544">MQLHLFNVGVFLPRRRISGQQLSLLSLTVLRTFLFTLRNCSLFQSLLCSVIRSSGTACVVSPVSDTTN</sequence>
<proteinExistence type="predicted"/>
<evidence type="ECO:0000313" key="1">
    <source>
        <dbReference type="EMBL" id="SFI68316.1"/>
    </source>
</evidence>
<dbReference type="AlphaFoldDB" id="A0A1I3K775"/>